<dbReference type="PANTHER" id="PTHR42685:SF22">
    <property type="entry name" value="CONDITIONED MEDIUM FACTOR RECEPTOR 1"/>
    <property type="match status" value="1"/>
</dbReference>
<gene>
    <name evidence="2" type="ORF">FPL14_18260</name>
</gene>
<accession>A0A7G5C127</accession>
<dbReference type="AlphaFoldDB" id="A0A7G5C127"/>
<dbReference type="InterPro" id="IPR050407">
    <property type="entry name" value="Geranylgeranyl_reductase"/>
</dbReference>
<dbReference type="PRINTS" id="PR00420">
    <property type="entry name" value="RNGMNOXGNASE"/>
</dbReference>
<dbReference type="InterPro" id="IPR002938">
    <property type="entry name" value="FAD-bd"/>
</dbReference>
<feature type="domain" description="FAD-binding" evidence="1">
    <location>
        <begin position="5"/>
        <end position="329"/>
    </location>
</feature>
<name>A0A7G5C127_9BACL</name>
<organism evidence="2 3">
    <name type="scientific">Cohnella cholangitidis</name>
    <dbReference type="NCBI Taxonomy" id="2598458"/>
    <lineage>
        <taxon>Bacteria</taxon>
        <taxon>Bacillati</taxon>
        <taxon>Bacillota</taxon>
        <taxon>Bacilli</taxon>
        <taxon>Bacillales</taxon>
        <taxon>Paenibacillaceae</taxon>
        <taxon>Cohnella</taxon>
    </lineage>
</organism>
<dbReference type="KEGG" id="cchl:FPL14_18260"/>
<dbReference type="Gene3D" id="3.50.50.60">
    <property type="entry name" value="FAD/NAD(P)-binding domain"/>
    <property type="match status" value="1"/>
</dbReference>
<dbReference type="RefSeq" id="WP_182299139.1">
    <property type="nucleotide sequence ID" value="NZ_CP041969.1"/>
</dbReference>
<evidence type="ECO:0000313" key="3">
    <source>
        <dbReference type="Proteomes" id="UP000515679"/>
    </source>
</evidence>
<dbReference type="EMBL" id="CP041969">
    <property type="protein sequence ID" value="QMV42911.1"/>
    <property type="molecule type" value="Genomic_DNA"/>
</dbReference>
<dbReference type="SUPFAM" id="SSF51905">
    <property type="entry name" value="FAD/NAD(P)-binding domain"/>
    <property type="match status" value="1"/>
</dbReference>
<evidence type="ECO:0000259" key="1">
    <source>
        <dbReference type="Pfam" id="PF01494"/>
    </source>
</evidence>
<reference evidence="2 3" key="1">
    <citation type="submission" date="2019-07" db="EMBL/GenBank/DDBJ databases">
        <authorList>
            <person name="Kim J.K."/>
            <person name="Cheong H.-M."/>
            <person name="Choi Y."/>
            <person name="Hwang K.J."/>
            <person name="Lee S."/>
            <person name="Choi C."/>
        </authorList>
    </citation>
    <scope>NUCLEOTIDE SEQUENCE [LARGE SCALE GENOMIC DNA]</scope>
    <source>
        <strain evidence="2 3">KS 22</strain>
    </source>
</reference>
<evidence type="ECO:0000313" key="2">
    <source>
        <dbReference type="EMBL" id="QMV42911.1"/>
    </source>
</evidence>
<proteinExistence type="predicted"/>
<dbReference type="Proteomes" id="UP000515679">
    <property type="component" value="Chromosome"/>
</dbReference>
<dbReference type="InterPro" id="IPR036188">
    <property type="entry name" value="FAD/NAD-bd_sf"/>
</dbReference>
<protein>
    <submittedName>
        <fullName evidence="2">NAD(P)/FAD-dependent oxidoreductase</fullName>
    </submittedName>
</protein>
<dbReference type="GO" id="GO:0071949">
    <property type="term" value="F:FAD binding"/>
    <property type="evidence" value="ECO:0007669"/>
    <property type="project" value="InterPro"/>
</dbReference>
<dbReference type="PANTHER" id="PTHR42685">
    <property type="entry name" value="GERANYLGERANYL DIPHOSPHATE REDUCTASE"/>
    <property type="match status" value="1"/>
</dbReference>
<dbReference type="Pfam" id="PF01494">
    <property type="entry name" value="FAD_binding_3"/>
    <property type="match status" value="1"/>
</dbReference>
<sequence>MGNAYDIIVVGARVAGSTLAYLLAKEGYKVLLLDRGTFPSDTLSTHNMYSNSLGMLRGLGILDAVLETATPLYRRARVDFDGAIIDGIFPESDGLQGCLCVRRKYLDTILFDNAKAEPGVTAIEGFRVTSLIVENGIVKGVEGKRKDGDGEVERFTAHLVAGADGRLSKVREWAGSERKIVVPTDFASYVAYVTNFEQAGEIHVEFYKSKDKLAIVFPTSDNQYVLGVMFPLTDNAWMARFKASPEAGIRDLIDEGFAHTTLADRFRKAEFAPSESVKGLHGYDNDWFVGMGRGWALLGDALSFKDPAVGQGMHDALYGAHMLAEILSQYAAQDWQDNWESMGAVYQSAMEAKLMSRFWMGCQFTKNVPVPPEVTAAYHLVGQDAQATEVFLGVYNYVSEPEHLHEEIGRLINRVGSA</sequence>
<keyword evidence="3" id="KW-1185">Reference proteome</keyword>